<dbReference type="GO" id="GO:0000976">
    <property type="term" value="F:transcription cis-regulatory region binding"/>
    <property type="evidence" value="ECO:0007669"/>
    <property type="project" value="TreeGrafter"/>
</dbReference>
<comment type="similarity">
    <text evidence="1">Belongs to the Fur family.</text>
</comment>
<keyword evidence="6" id="KW-0804">Transcription</keyword>
<organism evidence="7">
    <name type="scientific">marine sediment metagenome</name>
    <dbReference type="NCBI Taxonomy" id="412755"/>
    <lineage>
        <taxon>unclassified sequences</taxon>
        <taxon>metagenomes</taxon>
        <taxon>ecological metagenomes</taxon>
    </lineage>
</organism>
<dbReference type="EMBL" id="BART01036291">
    <property type="protein sequence ID" value="GAH09490.1"/>
    <property type="molecule type" value="Genomic_DNA"/>
</dbReference>
<feature type="non-terminal residue" evidence="7">
    <location>
        <position position="1"/>
    </location>
</feature>
<accession>X1DMN8</accession>
<dbReference type="GO" id="GO:1900376">
    <property type="term" value="P:regulation of secondary metabolite biosynthetic process"/>
    <property type="evidence" value="ECO:0007669"/>
    <property type="project" value="TreeGrafter"/>
</dbReference>
<dbReference type="Pfam" id="PF01475">
    <property type="entry name" value="FUR"/>
    <property type="match status" value="1"/>
</dbReference>
<keyword evidence="3" id="KW-0862">Zinc</keyword>
<dbReference type="Gene3D" id="1.10.10.10">
    <property type="entry name" value="Winged helix-like DNA-binding domain superfamily/Winged helix DNA-binding domain"/>
    <property type="match status" value="1"/>
</dbReference>
<evidence type="ECO:0000256" key="5">
    <source>
        <dbReference type="ARBA" id="ARBA00023125"/>
    </source>
</evidence>
<comment type="caution">
    <text evidence="7">The sequence shown here is derived from an EMBL/GenBank/DDBJ whole genome shotgun (WGS) entry which is preliminary data.</text>
</comment>
<dbReference type="GO" id="GO:0008270">
    <property type="term" value="F:zinc ion binding"/>
    <property type="evidence" value="ECO:0007669"/>
    <property type="project" value="TreeGrafter"/>
</dbReference>
<proteinExistence type="inferred from homology"/>
<evidence type="ECO:0000313" key="7">
    <source>
        <dbReference type="EMBL" id="GAH09490.1"/>
    </source>
</evidence>
<keyword evidence="4" id="KW-0805">Transcription regulation</keyword>
<evidence type="ECO:0008006" key="8">
    <source>
        <dbReference type="Google" id="ProtNLM"/>
    </source>
</evidence>
<dbReference type="InterPro" id="IPR043135">
    <property type="entry name" value="Fur_C"/>
</dbReference>
<dbReference type="CDD" id="cd07153">
    <property type="entry name" value="Fur_like"/>
    <property type="match status" value="1"/>
</dbReference>
<name>X1DMN8_9ZZZZ</name>
<dbReference type="Gene3D" id="3.30.1490.190">
    <property type="match status" value="1"/>
</dbReference>
<evidence type="ECO:0000256" key="3">
    <source>
        <dbReference type="ARBA" id="ARBA00022833"/>
    </source>
</evidence>
<evidence type="ECO:0000256" key="1">
    <source>
        <dbReference type="ARBA" id="ARBA00007957"/>
    </source>
</evidence>
<evidence type="ECO:0000256" key="6">
    <source>
        <dbReference type="ARBA" id="ARBA00023163"/>
    </source>
</evidence>
<protein>
    <recommendedName>
        <fullName evidence="8">Ferric uptake regulation protein</fullName>
    </recommendedName>
</protein>
<dbReference type="InterPro" id="IPR002481">
    <property type="entry name" value="FUR"/>
</dbReference>
<dbReference type="PANTHER" id="PTHR33202">
    <property type="entry name" value="ZINC UPTAKE REGULATION PROTEIN"/>
    <property type="match status" value="1"/>
</dbReference>
<dbReference type="GO" id="GO:0045892">
    <property type="term" value="P:negative regulation of DNA-templated transcription"/>
    <property type="evidence" value="ECO:0007669"/>
    <property type="project" value="TreeGrafter"/>
</dbReference>
<dbReference type="InterPro" id="IPR036390">
    <property type="entry name" value="WH_DNA-bd_sf"/>
</dbReference>
<gene>
    <name evidence="7" type="ORF">S01H4_61267</name>
</gene>
<evidence type="ECO:0000256" key="2">
    <source>
        <dbReference type="ARBA" id="ARBA00022491"/>
    </source>
</evidence>
<dbReference type="SUPFAM" id="SSF46785">
    <property type="entry name" value="Winged helix' DNA-binding domain"/>
    <property type="match status" value="1"/>
</dbReference>
<dbReference type="GO" id="GO:0003700">
    <property type="term" value="F:DNA-binding transcription factor activity"/>
    <property type="evidence" value="ECO:0007669"/>
    <property type="project" value="InterPro"/>
</dbReference>
<dbReference type="AlphaFoldDB" id="X1DMN8"/>
<keyword evidence="5" id="KW-0238">DNA-binding</keyword>
<keyword evidence="2" id="KW-0678">Repressor</keyword>
<evidence type="ECO:0000256" key="4">
    <source>
        <dbReference type="ARBA" id="ARBA00023015"/>
    </source>
</evidence>
<reference evidence="7" key="1">
    <citation type="journal article" date="2014" name="Front. Microbiol.">
        <title>High frequency of phylogenetically diverse reductive dehalogenase-homologous genes in deep subseafloor sedimentary metagenomes.</title>
        <authorList>
            <person name="Kawai M."/>
            <person name="Futagami T."/>
            <person name="Toyoda A."/>
            <person name="Takaki Y."/>
            <person name="Nishi S."/>
            <person name="Hori S."/>
            <person name="Arai W."/>
            <person name="Tsubouchi T."/>
            <person name="Morono Y."/>
            <person name="Uchiyama I."/>
            <person name="Ito T."/>
            <person name="Fujiyama A."/>
            <person name="Inagaki F."/>
            <person name="Takami H."/>
        </authorList>
    </citation>
    <scope>NUCLEOTIDE SEQUENCE</scope>
    <source>
        <strain evidence="7">Expedition CK06-06</strain>
    </source>
</reference>
<dbReference type="InterPro" id="IPR036388">
    <property type="entry name" value="WH-like_DNA-bd_sf"/>
</dbReference>
<sequence length="108" mass="12402">QNSKNHPTVDNIYNDLVKEIPTLSKTTVYNILKLFSEKNVARTVIIGNNEARYDGDTSTHGHFKCNKCGNIYDFNVNMEELKLTGLDKFKINEYHIYLKGVCKNCITK</sequence>
<dbReference type="PANTHER" id="PTHR33202:SF8">
    <property type="entry name" value="PEROXIDE-RESPONSIVE REPRESSOR PERR"/>
    <property type="match status" value="1"/>
</dbReference>